<name>A0ABT3CUT3_9BACT</name>
<feature type="transmembrane region" description="Helical" evidence="1">
    <location>
        <begin position="25"/>
        <end position="43"/>
    </location>
</feature>
<evidence type="ECO:0000256" key="1">
    <source>
        <dbReference type="SAM" id="Phobius"/>
    </source>
</evidence>
<feature type="transmembrane region" description="Helical" evidence="1">
    <location>
        <begin position="127"/>
        <end position="147"/>
    </location>
</feature>
<evidence type="ECO:0008006" key="4">
    <source>
        <dbReference type="Google" id="ProtNLM"/>
    </source>
</evidence>
<keyword evidence="1" id="KW-0812">Transmembrane</keyword>
<feature type="transmembrane region" description="Helical" evidence="1">
    <location>
        <begin position="101"/>
        <end position="121"/>
    </location>
</feature>
<accession>A0ABT3CUT3</accession>
<proteinExistence type="predicted"/>
<protein>
    <recommendedName>
        <fullName evidence="4">Type IV leader peptidase family protein</fullName>
    </recommendedName>
</protein>
<comment type="caution">
    <text evidence="2">The sequence shown here is derived from an EMBL/GenBank/DDBJ whole genome shotgun (WGS) entry which is preliminary data.</text>
</comment>
<reference evidence="2 3" key="1">
    <citation type="submission" date="2022-10" db="EMBL/GenBank/DDBJ databases">
        <title>Comparative genomics and taxonomic characterization of three novel marine species of genus Reichenbachiella exhibiting antioxidant and polysaccharide degradation activities.</title>
        <authorList>
            <person name="Muhammad N."/>
            <person name="Lee Y.-J."/>
            <person name="Ko J."/>
            <person name="Kim S.-G."/>
        </authorList>
    </citation>
    <scope>NUCLEOTIDE SEQUENCE [LARGE SCALE GENOMIC DNA]</scope>
    <source>
        <strain evidence="2 3">ABR2-5</strain>
    </source>
</reference>
<sequence length="150" mass="17024">MIAYLIVIGLVVVLAIQDMQHRQVSVWLLAVLGAATLWAAYSNHLIWIDMLLNAGYLLFLFALTGLYLLVTRRKPAQMIGKGDIVFLIVLLPLFSFEAFSYWLILSLLVSLIIHGLVQWLIRPKEPSIPLVTYLSLCLMFHLIPTLFESI</sequence>
<dbReference type="Proteomes" id="UP001300692">
    <property type="component" value="Unassembled WGS sequence"/>
</dbReference>
<feature type="transmembrane region" description="Helical" evidence="1">
    <location>
        <begin position="50"/>
        <end position="70"/>
    </location>
</feature>
<keyword evidence="1" id="KW-1133">Transmembrane helix</keyword>
<dbReference type="RefSeq" id="WP_264138279.1">
    <property type="nucleotide sequence ID" value="NZ_JAOYOD010000001.1"/>
</dbReference>
<evidence type="ECO:0000313" key="3">
    <source>
        <dbReference type="Proteomes" id="UP001300692"/>
    </source>
</evidence>
<gene>
    <name evidence="2" type="ORF">N7U62_12320</name>
</gene>
<evidence type="ECO:0000313" key="2">
    <source>
        <dbReference type="EMBL" id="MCV9387456.1"/>
    </source>
</evidence>
<organism evidence="2 3">
    <name type="scientific">Reichenbachiella ulvae</name>
    <dbReference type="NCBI Taxonomy" id="2980104"/>
    <lineage>
        <taxon>Bacteria</taxon>
        <taxon>Pseudomonadati</taxon>
        <taxon>Bacteroidota</taxon>
        <taxon>Cytophagia</taxon>
        <taxon>Cytophagales</taxon>
        <taxon>Reichenbachiellaceae</taxon>
        <taxon>Reichenbachiella</taxon>
    </lineage>
</organism>
<keyword evidence="3" id="KW-1185">Reference proteome</keyword>
<dbReference type="Gene3D" id="1.20.120.1220">
    <property type="match status" value="1"/>
</dbReference>
<dbReference type="EMBL" id="JAOYOD010000001">
    <property type="protein sequence ID" value="MCV9387456.1"/>
    <property type="molecule type" value="Genomic_DNA"/>
</dbReference>
<keyword evidence="1" id="KW-0472">Membrane</keyword>